<dbReference type="STRING" id="5098.A0A507QTF9"/>
<gene>
    <name evidence="10" type="primary">NPC2</name>
    <name evidence="10" type="ORF">MPDQ_000651</name>
</gene>
<evidence type="ECO:0000313" key="11">
    <source>
        <dbReference type="Proteomes" id="UP000319663"/>
    </source>
</evidence>
<evidence type="ECO:0000256" key="3">
    <source>
        <dbReference type="ARBA" id="ARBA00011245"/>
    </source>
</evidence>
<dbReference type="InterPro" id="IPR039670">
    <property type="entry name" value="NPC2-like"/>
</dbReference>
<name>A0A507QTF9_MONPU</name>
<dbReference type="Gene3D" id="2.60.40.770">
    <property type="match status" value="1"/>
</dbReference>
<evidence type="ECO:0000256" key="1">
    <source>
        <dbReference type="ARBA" id="ARBA00002053"/>
    </source>
</evidence>
<dbReference type="GO" id="GO:0032934">
    <property type="term" value="F:sterol binding"/>
    <property type="evidence" value="ECO:0007669"/>
    <property type="project" value="InterPro"/>
</dbReference>
<dbReference type="AlphaFoldDB" id="A0A507QTF9"/>
<keyword evidence="5" id="KW-0813">Transport</keyword>
<evidence type="ECO:0000256" key="5">
    <source>
        <dbReference type="ARBA" id="ARBA00022448"/>
    </source>
</evidence>
<evidence type="ECO:0000256" key="6">
    <source>
        <dbReference type="ARBA" id="ARBA00022729"/>
    </source>
</evidence>
<dbReference type="SMART" id="SM00737">
    <property type="entry name" value="ML"/>
    <property type="match status" value="1"/>
</dbReference>
<comment type="subunit">
    <text evidence="3">Monomer.</text>
</comment>
<dbReference type="PANTHER" id="PTHR11306">
    <property type="entry name" value="NIEMANN PICK TYPE C2 PROTEIN NPC2-RELATED"/>
    <property type="match status" value="1"/>
</dbReference>
<reference evidence="10 11" key="1">
    <citation type="submission" date="2019-06" db="EMBL/GenBank/DDBJ databases">
        <title>Wine fermentation using esterase from Monascus purpureus.</title>
        <authorList>
            <person name="Geng C."/>
            <person name="Zhang Y."/>
        </authorList>
    </citation>
    <scope>NUCLEOTIDE SEQUENCE [LARGE SCALE GENOMIC DNA]</scope>
    <source>
        <strain evidence="10">HQ1</strain>
    </source>
</reference>
<feature type="signal peptide" evidence="8">
    <location>
        <begin position="1"/>
        <end position="21"/>
    </location>
</feature>
<dbReference type="InterPro" id="IPR014756">
    <property type="entry name" value="Ig_E-set"/>
</dbReference>
<organism evidence="10 11">
    <name type="scientific">Monascus purpureus</name>
    <name type="common">Red mold</name>
    <name type="synonym">Monascus anka</name>
    <dbReference type="NCBI Taxonomy" id="5098"/>
    <lineage>
        <taxon>Eukaryota</taxon>
        <taxon>Fungi</taxon>
        <taxon>Dikarya</taxon>
        <taxon>Ascomycota</taxon>
        <taxon>Pezizomycotina</taxon>
        <taxon>Eurotiomycetes</taxon>
        <taxon>Eurotiomycetidae</taxon>
        <taxon>Eurotiales</taxon>
        <taxon>Aspergillaceae</taxon>
        <taxon>Monascus</taxon>
    </lineage>
</organism>
<protein>
    <recommendedName>
        <fullName evidence="4">Phosphatidylglycerol/phosphatidylinositol transfer protein</fullName>
    </recommendedName>
</protein>
<evidence type="ECO:0000256" key="7">
    <source>
        <dbReference type="ARBA" id="ARBA00023055"/>
    </source>
</evidence>
<dbReference type="InterPro" id="IPR003172">
    <property type="entry name" value="ML_dom"/>
</dbReference>
<dbReference type="GO" id="GO:0032366">
    <property type="term" value="P:intracellular sterol transport"/>
    <property type="evidence" value="ECO:0007669"/>
    <property type="project" value="InterPro"/>
</dbReference>
<keyword evidence="7" id="KW-0445">Lipid transport</keyword>
<evidence type="ECO:0000256" key="4">
    <source>
        <dbReference type="ARBA" id="ARBA00016056"/>
    </source>
</evidence>
<dbReference type="PANTHER" id="PTHR11306:SF0">
    <property type="entry name" value="PHOSPHATIDYLGLYCEROL_PHOSPHATIDYLINOSITOL TRANSFER PROTEIN"/>
    <property type="match status" value="1"/>
</dbReference>
<feature type="chain" id="PRO_5021264589" description="Phosphatidylglycerol/phosphatidylinositol transfer protein" evidence="8">
    <location>
        <begin position="22"/>
        <end position="171"/>
    </location>
</feature>
<feature type="domain" description="MD-2-related lipid-recognition" evidence="9">
    <location>
        <begin position="44"/>
        <end position="165"/>
    </location>
</feature>
<evidence type="ECO:0000256" key="2">
    <source>
        <dbReference type="ARBA" id="ARBA00006370"/>
    </source>
</evidence>
<dbReference type="CDD" id="cd00917">
    <property type="entry name" value="PG-PI_TP"/>
    <property type="match status" value="1"/>
</dbReference>
<dbReference type="Proteomes" id="UP000319663">
    <property type="component" value="Unassembled WGS sequence"/>
</dbReference>
<keyword evidence="6 8" id="KW-0732">Signal</keyword>
<proteinExistence type="inferred from homology"/>
<accession>A0A507QTF9</accession>
<evidence type="ECO:0000256" key="8">
    <source>
        <dbReference type="SAM" id="SignalP"/>
    </source>
</evidence>
<dbReference type="FunFam" id="2.60.40.770:FF:000004">
    <property type="entry name" value="Phosphatidylglycerol/phosphatidylinositol transfer protein"/>
    <property type="match status" value="1"/>
</dbReference>
<comment type="function">
    <text evidence="1">Catalyzes the intermembrane transfer of phosphatidylglycerol and phosphatidylinositol.</text>
</comment>
<evidence type="ECO:0000313" key="10">
    <source>
        <dbReference type="EMBL" id="TQB70340.1"/>
    </source>
</evidence>
<keyword evidence="11" id="KW-1185">Reference proteome</keyword>
<dbReference type="SUPFAM" id="SSF81296">
    <property type="entry name" value="E set domains"/>
    <property type="match status" value="1"/>
</dbReference>
<comment type="caution">
    <text evidence="10">The sequence shown here is derived from an EMBL/GenBank/DDBJ whole genome shotgun (WGS) entry which is preliminary data.</text>
</comment>
<dbReference type="EMBL" id="VIFY01000112">
    <property type="protein sequence ID" value="TQB70340.1"/>
    <property type="molecule type" value="Genomic_DNA"/>
</dbReference>
<comment type="similarity">
    <text evidence="2">Belongs to the NPC2 family.</text>
</comment>
<dbReference type="InterPro" id="IPR033917">
    <property type="entry name" value="ML_PG-PI_TP"/>
</dbReference>
<dbReference type="OrthoDB" id="6409159at2759"/>
<sequence>MKLLATAPFLLLNALPISARALNFFDTQSPIRVESLPVNGENPLEYCADPSAHLLQIEKVDLHPNPPLPGQTLSIKANGTLLDTVEEGAIVLLEVKYGLITLLKQQVDLCEQVKNVDIECPLEKGDLTLSKDVDLPKEIPPGKYSVLADVYTNDQRQITCLRATNIEFRRF</sequence>
<evidence type="ECO:0000259" key="9">
    <source>
        <dbReference type="SMART" id="SM00737"/>
    </source>
</evidence>
<dbReference type="Pfam" id="PF02221">
    <property type="entry name" value="E1_DerP2_DerF2"/>
    <property type="match status" value="1"/>
</dbReference>